<dbReference type="SUPFAM" id="SSF88874">
    <property type="entry name" value="Receptor-binding domain of short tail fibre protein gp12"/>
    <property type="match status" value="1"/>
</dbReference>
<proteinExistence type="predicted"/>
<dbReference type="AlphaFoldDB" id="X1IEY8"/>
<evidence type="ECO:0000313" key="1">
    <source>
        <dbReference type="EMBL" id="GAH67850.1"/>
    </source>
</evidence>
<gene>
    <name evidence="1" type="ORF">S03H2_41162</name>
</gene>
<comment type="caution">
    <text evidence="1">The sequence shown here is derived from an EMBL/GenBank/DDBJ whole genome shotgun (WGS) entry which is preliminary data.</text>
</comment>
<name>X1IEY8_9ZZZZ</name>
<feature type="non-terminal residue" evidence="1">
    <location>
        <position position="36"/>
    </location>
</feature>
<protein>
    <recommendedName>
        <fullName evidence="2">Phage tail collar domain-containing protein</fullName>
    </recommendedName>
</protein>
<accession>X1IEY8</accession>
<evidence type="ECO:0008006" key="2">
    <source>
        <dbReference type="Google" id="ProtNLM"/>
    </source>
</evidence>
<organism evidence="1">
    <name type="scientific">marine sediment metagenome</name>
    <dbReference type="NCBI Taxonomy" id="412755"/>
    <lineage>
        <taxon>unclassified sequences</taxon>
        <taxon>metagenomes</taxon>
        <taxon>ecological metagenomes</taxon>
    </lineage>
</organism>
<dbReference type="EMBL" id="BARU01025558">
    <property type="protein sequence ID" value="GAH67850.1"/>
    <property type="molecule type" value="Genomic_DNA"/>
</dbReference>
<reference evidence="1" key="1">
    <citation type="journal article" date="2014" name="Front. Microbiol.">
        <title>High frequency of phylogenetically diverse reductive dehalogenase-homologous genes in deep subseafloor sedimentary metagenomes.</title>
        <authorList>
            <person name="Kawai M."/>
            <person name="Futagami T."/>
            <person name="Toyoda A."/>
            <person name="Takaki Y."/>
            <person name="Nishi S."/>
            <person name="Hori S."/>
            <person name="Arai W."/>
            <person name="Tsubouchi T."/>
            <person name="Morono Y."/>
            <person name="Uchiyama I."/>
            <person name="Ito T."/>
            <person name="Fujiyama A."/>
            <person name="Inagaki F."/>
            <person name="Takami H."/>
        </authorList>
    </citation>
    <scope>NUCLEOTIDE SEQUENCE</scope>
    <source>
        <strain evidence="1">Expedition CK06-06</strain>
    </source>
</reference>
<sequence>MMPGMITFWHGTVENIPAGWHLCDGTEGTPNLRNKF</sequence>